<dbReference type="PANTHER" id="PTHR24027:SF422">
    <property type="entry name" value="CADHERIN DOMAIN-CONTAINING PROTEIN"/>
    <property type="match status" value="1"/>
</dbReference>
<dbReference type="AlphaFoldDB" id="A0A1W1D3Q9"/>
<gene>
    <name evidence="9" type="ORF">MNB_SM-3-3</name>
</gene>
<dbReference type="Pfam" id="PF07603">
    <property type="entry name" value="Lcl_C"/>
    <property type="match status" value="1"/>
</dbReference>
<dbReference type="PROSITE" id="PS50268">
    <property type="entry name" value="CADHERIN_2"/>
    <property type="match status" value="5"/>
</dbReference>
<keyword evidence="6" id="KW-1133">Transmembrane helix</keyword>
<keyword evidence="4" id="KW-0677">Repeat</keyword>
<dbReference type="InterPro" id="IPR002126">
    <property type="entry name" value="Cadherin-like_dom"/>
</dbReference>
<dbReference type="PANTHER" id="PTHR24027">
    <property type="entry name" value="CADHERIN-23"/>
    <property type="match status" value="1"/>
</dbReference>
<evidence type="ECO:0000313" key="9">
    <source>
        <dbReference type="EMBL" id="SFV75275.1"/>
    </source>
</evidence>
<evidence type="ECO:0000259" key="8">
    <source>
        <dbReference type="PROSITE" id="PS50268"/>
    </source>
</evidence>
<dbReference type="PRINTS" id="PR00205">
    <property type="entry name" value="CADHERIN"/>
</dbReference>
<evidence type="ECO:0000256" key="7">
    <source>
        <dbReference type="ARBA" id="ARBA00023136"/>
    </source>
</evidence>
<keyword evidence="3" id="KW-0732">Signal</keyword>
<proteinExistence type="predicted"/>
<dbReference type="CDD" id="cd11304">
    <property type="entry name" value="Cadherin_repeat"/>
    <property type="match status" value="5"/>
</dbReference>
<feature type="domain" description="Cadherin" evidence="8">
    <location>
        <begin position="528"/>
        <end position="626"/>
    </location>
</feature>
<dbReference type="SMART" id="SM00112">
    <property type="entry name" value="CA"/>
    <property type="match status" value="5"/>
</dbReference>
<dbReference type="GO" id="GO:0007156">
    <property type="term" value="P:homophilic cell adhesion via plasma membrane adhesion molecules"/>
    <property type="evidence" value="ECO:0007669"/>
    <property type="project" value="InterPro"/>
</dbReference>
<feature type="domain" description="Cadherin" evidence="8">
    <location>
        <begin position="22"/>
        <end position="125"/>
    </location>
</feature>
<dbReference type="InterPro" id="IPR015919">
    <property type="entry name" value="Cadherin-like_sf"/>
</dbReference>
<dbReference type="SUPFAM" id="SSF49313">
    <property type="entry name" value="Cadherin-like"/>
    <property type="match status" value="5"/>
</dbReference>
<organism evidence="9">
    <name type="scientific">hydrothermal vent metagenome</name>
    <dbReference type="NCBI Taxonomy" id="652676"/>
    <lineage>
        <taxon>unclassified sequences</taxon>
        <taxon>metagenomes</taxon>
        <taxon>ecological metagenomes</taxon>
    </lineage>
</organism>
<dbReference type="PROSITE" id="PS51257">
    <property type="entry name" value="PROKAR_LIPOPROTEIN"/>
    <property type="match status" value="1"/>
</dbReference>
<dbReference type="GO" id="GO:0008013">
    <property type="term" value="F:beta-catenin binding"/>
    <property type="evidence" value="ECO:0007669"/>
    <property type="project" value="TreeGrafter"/>
</dbReference>
<evidence type="ECO:0000256" key="5">
    <source>
        <dbReference type="ARBA" id="ARBA00022837"/>
    </source>
</evidence>
<dbReference type="EMBL" id="FPHP01000027">
    <property type="protein sequence ID" value="SFV75275.1"/>
    <property type="molecule type" value="Genomic_DNA"/>
</dbReference>
<protein>
    <recommendedName>
        <fullName evidence="8">Cadherin domain-containing protein</fullName>
    </recommendedName>
</protein>
<evidence type="ECO:0000256" key="1">
    <source>
        <dbReference type="ARBA" id="ARBA00004167"/>
    </source>
</evidence>
<feature type="domain" description="Cadherin" evidence="8">
    <location>
        <begin position="317"/>
        <end position="402"/>
    </location>
</feature>
<dbReference type="GO" id="GO:0045296">
    <property type="term" value="F:cadherin binding"/>
    <property type="evidence" value="ECO:0007669"/>
    <property type="project" value="TreeGrafter"/>
</dbReference>
<keyword evidence="5" id="KW-0106">Calcium</keyword>
<evidence type="ECO:0000256" key="3">
    <source>
        <dbReference type="ARBA" id="ARBA00022729"/>
    </source>
</evidence>
<comment type="subcellular location">
    <subcellularLocation>
        <location evidence="1">Membrane</location>
        <topology evidence="1">Single-pass membrane protein</topology>
    </subcellularLocation>
</comment>
<evidence type="ECO:0000256" key="6">
    <source>
        <dbReference type="ARBA" id="ARBA00022989"/>
    </source>
</evidence>
<evidence type="ECO:0000256" key="2">
    <source>
        <dbReference type="ARBA" id="ARBA00022692"/>
    </source>
</evidence>
<dbReference type="Pfam" id="PF00028">
    <property type="entry name" value="Cadherin"/>
    <property type="match status" value="3"/>
</dbReference>
<accession>A0A1W1D3Q9</accession>
<dbReference type="Gene3D" id="2.60.40.60">
    <property type="entry name" value="Cadherins"/>
    <property type="match status" value="5"/>
</dbReference>
<dbReference type="GO" id="GO:0005509">
    <property type="term" value="F:calcium ion binding"/>
    <property type="evidence" value="ECO:0007669"/>
    <property type="project" value="InterPro"/>
</dbReference>
<feature type="domain" description="Cadherin" evidence="8">
    <location>
        <begin position="228"/>
        <end position="311"/>
    </location>
</feature>
<dbReference type="GO" id="GO:0016342">
    <property type="term" value="C:catenin complex"/>
    <property type="evidence" value="ECO:0007669"/>
    <property type="project" value="TreeGrafter"/>
</dbReference>
<dbReference type="InterPro" id="IPR039808">
    <property type="entry name" value="Cadherin"/>
</dbReference>
<feature type="domain" description="Cadherin" evidence="8">
    <location>
        <begin position="140"/>
        <end position="219"/>
    </location>
</feature>
<keyword evidence="7" id="KW-0472">Membrane</keyword>
<name>A0A1W1D3Q9_9ZZZZ</name>
<keyword evidence="2" id="KW-0812">Transmembrane</keyword>
<sequence length="902" mass="101191">MMIKKIWFLLVMVLFLGCEDSSVKNDHTPPVFVMPTTVNVNENESFVMKLKAADASNVRYYIVGGDMEYFDIDSKSGVVTFKELPDFEKRREYHFVVLAEDEAGNQTSTSITVYIRNLNDEPLTFTSGNDFSIMEKTNEVIDINATDRDYYDVKYSLSGSDATFLDINTTTGVVHFKSVPDCRIKNLYNFTVSASDGFDTIDQNITVHILDKNEYPPVILNQDTNFFENSLDGIYIDVNDSDCDSHFSYSLLGTSQEYFVIDQNGTLHFKTPPNYEQKKQYEVDVDVSDGVFDTNKTFTINILNQNDAPQFTKDILEVNENSTEPFSLGVVDEDNDTLSYNIFGIDAESFELDNATGEIAFLTAPDYEQKSSYDINVSVSDGNVSVEKELTIKIKDLVSPIIYDGHYPFVPDSQTNWFVDSSNSYEDGESWASDTIGDSNLTCIFDSVSLEENTTLSFMWKVSSESGCDFLHFYIDGEEKDSISGVLDWSKKEYNISSGEHELKWCYTKDGSVSSGDDRGWIDEVNIGTNQLDFSVDENSPLGTVVGKINIANSNDAAKVSAFTLYGDGSDKFDVENNGSIVLIGRVDYETNNLYTLLLDASSLEGNSNRVTIVIHIKDVYEKPLYIVSSVYDDNQTDIVEDDIVYNYFSTAIDEKTLDGDVADFYDVENGGSIGSSSQNEYNATLFYEHKIMLNDTSYPFIPYTTTISLTQGYILGANGEVPLENNVTVVEAYKRIVKTDNLLCYSDENASEIVECNASNALHSDGYYQYGNRGYIDNGDGTILDTVTGLIWQQEDDNTTKTFDDATTYCNDLELGDANDWRLPTRDELVTLIDFNQTAPAINPLFVDTNASLYWSGDSFENSEVIKWLVGFENGSSYASEDDSSEEHFVRCVRYVGNQPQ</sequence>
<evidence type="ECO:0000256" key="4">
    <source>
        <dbReference type="ARBA" id="ARBA00022737"/>
    </source>
</evidence>
<dbReference type="InterPro" id="IPR011460">
    <property type="entry name" value="Lcl_C"/>
</dbReference>
<dbReference type="GO" id="GO:0016477">
    <property type="term" value="P:cell migration"/>
    <property type="evidence" value="ECO:0007669"/>
    <property type="project" value="TreeGrafter"/>
</dbReference>
<reference evidence="9" key="1">
    <citation type="submission" date="2016-10" db="EMBL/GenBank/DDBJ databases">
        <authorList>
            <person name="de Groot N.N."/>
        </authorList>
    </citation>
    <scope>NUCLEOTIDE SEQUENCE</scope>
</reference>